<organism evidence="1 2">
    <name type="scientific">Duganella levis</name>
    <dbReference type="NCBI Taxonomy" id="2692169"/>
    <lineage>
        <taxon>Bacteria</taxon>
        <taxon>Pseudomonadati</taxon>
        <taxon>Pseudomonadota</taxon>
        <taxon>Betaproteobacteria</taxon>
        <taxon>Burkholderiales</taxon>
        <taxon>Oxalobacteraceae</taxon>
        <taxon>Telluria group</taxon>
        <taxon>Duganella</taxon>
    </lineage>
</organism>
<evidence type="ECO:0000313" key="1">
    <source>
        <dbReference type="EMBL" id="MYN25626.1"/>
    </source>
</evidence>
<comment type="caution">
    <text evidence="1">The sequence shown here is derived from an EMBL/GenBank/DDBJ whole genome shotgun (WGS) entry which is preliminary data.</text>
</comment>
<evidence type="ECO:0000313" key="2">
    <source>
        <dbReference type="Proteomes" id="UP000642144"/>
    </source>
</evidence>
<dbReference type="RefSeq" id="WP_161053717.1">
    <property type="nucleotide sequence ID" value="NZ_WWCT01000002.1"/>
</dbReference>
<protein>
    <submittedName>
        <fullName evidence="1">DUF4440 domain-containing protein</fullName>
    </submittedName>
</protein>
<reference evidence="1 2" key="1">
    <citation type="submission" date="2019-12" db="EMBL/GenBank/DDBJ databases">
        <title>Novel species isolated from a subtropical stream in China.</title>
        <authorList>
            <person name="Lu H."/>
        </authorList>
    </citation>
    <scope>NUCLEOTIDE SEQUENCE [LARGE SCALE GENOMIC DNA]</scope>
    <source>
        <strain evidence="1 2">CY42W</strain>
    </source>
</reference>
<dbReference type="SUPFAM" id="SSF54427">
    <property type="entry name" value="NTF2-like"/>
    <property type="match status" value="1"/>
</dbReference>
<dbReference type="EMBL" id="WWCT01000002">
    <property type="protein sequence ID" value="MYN25626.1"/>
    <property type="molecule type" value="Genomic_DNA"/>
</dbReference>
<sequence length="112" mass="12798">MKSLLSELRALEVEFHHPGGRCNTDRLGRTHDRAIILKYLSEQESSPSVISDDFAVSQLAPDIGLLTYRSAHRKEEGSLVDHTLRSSVWGRVEPPWQLRYHQGTPARELWHA</sequence>
<name>A0ABW9VVH2_9BURK</name>
<dbReference type="Proteomes" id="UP000642144">
    <property type="component" value="Unassembled WGS sequence"/>
</dbReference>
<keyword evidence="2" id="KW-1185">Reference proteome</keyword>
<gene>
    <name evidence="1" type="ORF">GTP69_04345</name>
</gene>
<proteinExistence type="predicted"/>
<accession>A0ABW9VVH2</accession>
<dbReference type="InterPro" id="IPR032710">
    <property type="entry name" value="NTF2-like_dom_sf"/>
</dbReference>